<evidence type="ECO:0000313" key="5">
    <source>
        <dbReference type="Proteomes" id="UP000032366"/>
    </source>
</evidence>
<dbReference type="RefSeq" id="WP_044361533.1">
    <property type="nucleotide sequence ID" value="NZ_JXWY01000135.1"/>
</dbReference>
<dbReference type="EMBL" id="UHDT01000001">
    <property type="protein sequence ID" value="SUM58110.1"/>
    <property type="molecule type" value="Genomic_DNA"/>
</dbReference>
<evidence type="ECO:0000259" key="2">
    <source>
        <dbReference type="Pfam" id="PF23491"/>
    </source>
</evidence>
<gene>
    <name evidence="4" type="ORF">NCTC13832_01857</name>
    <name evidence="3" type="ORF">TP70_10535</name>
</gene>
<dbReference type="Proteomes" id="UP000254100">
    <property type="component" value="Unassembled WGS sequence"/>
</dbReference>
<keyword evidence="5" id="KW-1185">Reference proteome</keyword>
<dbReference type="STRING" id="569857.TP70_10535"/>
<evidence type="ECO:0000313" key="3">
    <source>
        <dbReference type="EMBL" id="KIX89918.1"/>
    </source>
</evidence>
<accession>A0A0D6XPZ4</accession>
<name>A0A0D6XPZ4_9STAP</name>
<dbReference type="Proteomes" id="UP000032366">
    <property type="component" value="Unassembled WGS sequence"/>
</dbReference>
<dbReference type="InterPro" id="IPR055365">
    <property type="entry name" value="PH_SunI-like"/>
</dbReference>
<organism evidence="4 6">
    <name type="scientific">Staphylococcus microti</name>
    <dbReference type="NCBI Taxonomy" id="569857"/>
    <lineage>
        <taxon>Bacteria</taxon>
        <taxon>Bacillati</taxon>
        <taxon>Bacillota</taxon>
        <taxon>Bacilli</taxon>
        <taxon>Bacillales</taxon>
        <taxon>Staphylococcaceae</taxon>
        <taxon>Staphylococcus</taxon>
    </lineage>
</organism>
<evidence type="ECO:0000313" key="4">
    <source>
        <dbReference type="EMBL" id="SUM58110.1"/>
    </source>
</evidence>
<protein>
    <submittedName>
        <fullName evidence="4">Cytosolic protein</fullName>
    </submittedName>
</protein>
<proteinExistence type="inferred from homology"/>
<sequence length="86" mass="10017">MAMTVKKNDKEVQIQWRVADIRIPNEAIKNVSEDKDIHAVPELDSKHVSRIGSTFGKTNRVIIDTEDHQYIIYTFNDKKVYNEVTK</sequence>
<reference evidence="3 5" key="1">
    <citation type="submission" date="2015-01" db="EMBL/GenBank/DDBJ databases">
        <authorList>
            <person name="Guo J."/>
        </authorList>
    </citation>
    <scope>NUCLEOTIDE SEQUENCE [LARGE SCALE GENOMIC DNA]</scope>
    <source>
        <strain evidence="3 5">DSM 22147</strain>
    </source>
</reference>
<evidence type="ECO:0000313" key="6">
    <source>
        <dbReference type="Proteomes" id="UP000254100"/>
    </source>
</evidence>
<reference evidence="4 6" key="2">
    <citation type="submission" date="2018-06" db="EMBL/GenBank/DDBJ databases">
        <authorList>
            <consortium name="Pathogen Informatics"/>
            <person name="Doyle S."/>
        </authorList>
    </citation>
    <scope>NUCLEOTIDE SEQUENCE [LARGE SCALE GENOMIC DNA]</scope>
    <source>
        <strain evidence="4 6">NCTC13832</strain>
    </source>
</reference>
<evidence type="ECO:0000256" key="1">
    <source>
        <dbReference type="ARBA" id="ARBA00049991"/>
    </source>
</evidence>
<dbReference type="Pfam" id="PF23491">
    <property type="entry name" value="bPH_8"/>
    <property type="match status" value="1"/>
</dbReference>
<dbReference type="AlphaFoldDB" id="A0A0D6XPZ4"/>
<comment type="similarity">
    <text evidence="1">Belongs to the UPF0457 family.</text>
</comment>
<dbReference type="OrthoDB" id="2397384at2"/>
<dbReference type="EMBL" id="JXWY01000135">
    <property type="protein sequence ID" value="KIX89918.1"/>
    <property type="molecule type" value="Genomic_DNA"/>
</dbReference>
<feature type="domain" description="Sublancin immunity protein SunI-like PH" evidence="2">
    <location>
        <begin position="1"/>
        <end position="85"/>
    </location>
</feature>